<dbReference type="Pfam" id="PF18975">
    <property type="entry name" value="DUF5711"/>
    <property type="match status" value="1"/>
</dbReference>
<gene>
    <name evidence="2" type="ORF">KQI42_14950</name>
</gene>
<evidence type="ECO:0000313" key="3">
    <source>
        <dbReference type="Proteomes" id="UP000749471"/>
    </source>
</evidence>
<dbReference type="Proteomes" id="UP000749471">
    <property type="component" value="Unassembled WGS sequence"/>
</dbReference>
<keyword evidence="1" id="KW-1133">Transmembrane helix</keyword>
<protein>
    <submittedName>
        <fullName evidence="2">Uncharacterized protein</fullName>
    </submittedName>
</protein>
<comment type="caution">
    <text evidence="2">The sequence shown here is derived from an EMBL/GenBank/DDBJ whole genome shotgun (WGS) entry which is preliminary data.</text>
</comment>
<reference evidence="2 3" key="1">
    <citation type="submission" date="2021-06" db="EMBL/GenBank/DDBJ databases">
        <authorList>
            <person name="Sun Q."/>
            <person name="Li D."/>
        </authorList>
    </citation>
    <scope>NUCLEOTIDE SEQUENCE [LARGE SCALE GENOMIC DNA]</scope>
    <source>
        <strain evidence="2 3">MSJ-40</strain>
    </source>
</reference>
<dbReference type="EMBL" id="JAHLPM010000014">
    <property type="protein sequence ID" value="MBU5439320.1"/>
    <property type="molecule type" value="Genomic_DNA"/>
</dbReference>
<proteinExistence type="predicted"/>
<keyword evidence="1" id="KW-0812">Transmembrane</keyword>
<evidence type="ECO:0000313" key="2">
    <source>
        <dbReference type="EMBL" id="MBU5439320.1"/>
    </source>
</evidence>
<feature type="transmembrane region" description="Helical" evidence="1">
    <location>
        <begin position="12"/>
        <end position="28"/>
    </location>
</feature>
<evidence type="ECO:0000256" key="1">
    <source>
        <dbReference type="SAM" id="Phobius"/>
    </source>
</evidence>
<accession>A0ABS6E8S0</accession>
<organism evidence="2 3">
    <name type="scientific">Tissierella simiarum</name>
    <dbReference type="NCBI Taxonomy" id="2841534"/>
    <lineage>
        <taxon>Bacteria</taxon>
        <taxon>Bacillati</taxon>
        <taxon>Bacillota</taxon>
        <taxon>Tissierellia</taxon>
        <taxon>Tissierellales</taxon>
        <taxon>Tissierellaceae</taxon>
        <taxon>Tissierella</taxon>
    </lineage>
</organism>
<keyword evidence="1" id="KW-0472">Membrane</keyword>
<sequence>MEENKKKGNKKFKIFIIIFIIAILFFSQKENQEKLIEILNSLKINQKTLKLIESFPVEEDVKDLDLHDKSIMKWRDNKLSFLELDGTLSWEKEFNLEEPYIFFGEKYIYGIDKSSGDIYFLDKKGETINRVQLKTQIFNIKESHSNLISHIRNLNMESINILDKDGNLIGNNLVKDKNILTYSTNKDGSKYVLSLLNLKEGALKSQIEIFDINGEKLASIDLEKEIVINSEFTDNEEVIILTDKGLYYIKDNKILWKKQFDLIKDIYLDKDKIYVLYSNYLESIYFNGRTKSKMSFSEEYKKILSSDKHIFLYGDKYIVGIQDEKEILKYESDEKILGLYGAKSNLMIWNPNKVNIFSITNKK</sequence>
<dbReference type="RefSeq" id="WP_216521030.1">
    <property type="nucleotide sequence ID" value="NZ_JAHLPM010000014.1"/>
</dbReference>
<dbReference type="InterPro" id="IPR043765">
    <property type="entry name" value="DUF5711"/>
</dbReference>
<name>A0ABS6E8S0_9FIRM</name>
<keyword evidence="3" id="KW-1185">Reference proteome</keyword>